<accession>A0A059G075</accession>
<evidence type="ECO:0000256" key="3">
    <source>
        <dbReference type="ARBA" id="ARBA00022801"/>
    </source>
</evidence>
<evidence type="ECO:0000256" key="4">
    <source>
        <dbReference type="ARBA" id="ARBA00022839"/>
    </source>
</evidence>
<evidence type="ECO:0000256" key="2">
    <source>
        <dbReference type="ARBA" id="ARBA00022722"/>
    </source>
</evidence>
<proteinExistence type="inferred from homology"/>
<evidence type="ECO:0000256" key="5">
    <source>
        <dbReference type="HAMAP-Rule" id="MF_00378"/>
    </source>
</evidence>
<evidence type="ECO:0000259" key="8">
    <source>
        <dbReference type="Pfam" id="PF02601"/>
    </source>
</evidence>
<feature type="region of interest" description="Disordered" evidence="7">
    <location>
        <begin position="521"/>
        <end position="551"/>
    </location>
</feature>
<dbReference type="InterPro" id="IPR020579">
    <property type="entry name" value="Exonuc_VII_lsu_C"/>
</dbReference>
<dbReference type="GO" id="GO:0006308">
    <property type="term" value="P:DNA catabolic process"/>
    <property type="evidence" value="ECO:0007669"/>
    <property type="project" value="UniProtKB-UniRule"/>
</dbReference>
<dbReference type="Pfam" id="PF13742">
    <property type="entry name" value="tRNA_anti_2"/>
    <property type="match status" value="1"/>
</dbReference>
<evidence type="ECO:0000313" key="10">
    <source>
        <dbReference type="EMBL" id="KCZ96141.1"/>
    </source>
</evidence>
<dbReference type="Proteomes" id="UP000025061">
    <property type="component" value="Unassembled WGS sequence"/>
</dbReference>
<evidence type="ECO:0000313" key="11">
    <source>
        <dbReference type="Proteomes" id="UP000025061"/>
    </source>
</evidence>
<protein>
    <recommendedName>
        <fullName evidence="5">Exodeoxyribonuclease 7 large subunit</fullName>
        <ecNumber evidence="5">3.1.11.6</ecNumber>
    </recommendedName>
    <alternativeName>
        <fullName evidence="5">Exodeoxyribonuclease VII large subunit</fullName>
        <shortName evidence="5">Exonuclease VII large subunit</shortName>
    </alternativeName>
</protein>
<evidence type="ECO:0000259" key="9">
    <source>
        <dbReference type="Pfam" id="PF13742"/>
    </source>
</evidence>
<dbReference type="InterPro" id="IPR025824">
    <property type="entry name" value="OB-fold_nuc-bd_dom"/>
</dbReference>
<comment type="function">
    <text evidence="5">Bidirectionally degrades single-stranded DNA into large acid-insoluble oligonucleotides, which are then degraded further into small acid-soluble oligonucleotides.</text>
</comment>
<keyword evidence="11" id="KW-1185">Reference proteome</keyword>
<dbReference type="EMBL" id="ARYI01000001">
    <property type="protein sequence ID" value="KCZ96141.1"/>
    <property type="molecule type" value="Genomic_DNA"/>
</dbReference>
<dbReference type="AlphaFoldDB" id="A0A059G075"/>
<comment type="subunit">
    <text evidence="5">Heterooligomer composed of large and small subunits.</text>
</comment>
<dbReference type="PANTHER" id="PTHR30008">
    <property type="entry name" value="EXODEOXYRIBONUCLEASE 7 LARGE SUBUNIT"/>
    <property type="match status" value="1"/>
</dbReference>
<dbReference type="PANTHER" id="PTHR30008:SF0">
    <property type="entry name" value="EXODEOXYRIBONUCLEASE 7 LARGE SUBUNIT"/>
    <property type="match status" value="1"/>
</dbReference>
<gene>
    <name evidence="5" type="primary">xseA</name>
    <name evidence="10" type="ORF">HHI_00640</name>
</gene>
<comment type="catalytic activity">
    <reaction evidence="5 6">
        <text>Exonucleolytic cleavage in either 5'- to 3'- or 3'- to 5'-direction to yield nucleoside 5'-phosphates.</text>
        <dbReference type="EC" id="3.1.11.6"/>
    </reaction>
</comment>
<comment type="caution">
    <text evidence="10">The sequence shown here is derived from an EMBL/GenBank/DDBJ whole genome shotgun (WGS) entry which is preliminary data.</text>
</comment>
<dbReference type="HAMAP" id="MF_00378">
    <property type="entry name" value="Exonuc_7_L"/>
    <property type="match status" value="1"/>
</dbReference>
<dbReference type="InterPro" id="IPR003753">
    <property type="entry name" value="Exonuc_VII_L"/>
</dbReference>
<dbReference type="GO" id="GO:0003676">
    <property type="term" value="F:nucleic acid binding"/>
    <property type="evidence" value="ECO:0007669"/>
    <property type="project" value="InterPro"/>
</dbReference>
<dbReference type="PATRIC" id="fig|1280951.3.peg.129"/>
<dbReference type="GO" id="GO:0009318">
    <property type="term" value="C:exodeoxyribonuclease VII complex"/>
    <property type="evidence" value="ECO:0007669"/>
    <property type="project" value="UniProtKB-UniRule"/>
</dbReference>
<feature type="domain" description="Exonuclease VII large subunit C-terminal" evidence="8">
    <location>
        <begin position="213"/>
        <end position="523"/>
    </location>
</feature>
<keyword evidence="4 5" id="KW-0269">Exonuclease</keyword>
<name>A0A059G075_9PROT</name>
<dbReference type="CDD" id="cd04489">
    <property type="entry name" value="ExoVII_LU_OBF"/>
    <property type="match status" value="1"/>
</dbReference>
<dbReference type="NCBIfam" id="TIGR00237">
    <property type="entry name" value="xseA"/>
    <property type="match status" value="1"/>
</dbReference>
<evidence type="ECO:0000256" key="1">
    <source>
        <dbReference type="ARBA" id="ARBA00022490"/>
    </source>
</evidence>
<evidence type="ECO:0000256" key="6">
    <source>
        <dbReference type="RuleBase" id="RU004355"/>
    </source>
</evidence>
<dbReference type="GO" id="GO:0005737">
    <property type="term" value="C:cytoplasm"/>
    <property type="evidence" value="ECO:0007669"/>
    <property type="project" value="UniProtKB-SubCell"/>
</dbReference>
<keyword evidence="2 5" id="KW-0540">Nuclease</keyword>
<evidence type="ECO:0000256" key="7">
    <source>
        <dbReference type="SAM" id="MobiDB-lite"/>
    </source>
</evidence>
<dbReference type="Pfam" id="PF02601">
    <property type="entry name" value="Exonuc_VII_L"/>
    <property type="match status" value="1"/>
</dbReference>
<sequence>MVIAHAFIIACGRAGCAPAYSTSRHRLEKWTKKQGNGDDGLIRPRAICIENSSADRRTPWQINAQGWPWRRRHLALMGQPVQNQPMPDSPTTNHPELTVSELAASLKRTIETNYDQVTVRGELGRVTIAKSGHMYADLKDDKAVLNTIMWRGQVDRLTFRPEEGLEVVATGRLSTYEGRSAYQMIASTMRPAGAGALMQLLEERKKKLAAEGLFDQAHKKPIPYMPRTIGVITSPTGAVIRDILHRIRERFPVRVIVWPALVQGEQAASQVTAGIRGFNAMTGADRPDVLIVARGGGSIEDLWPFNEEVVVRAAFESEIPLISAVGHETDTTLIDYVSDRRAPTPTGAAEIAVPVRTELMLGIEESGQRLKRALTRALSRSRDKLAAARLPRPESLLQSKRQRLDFASASLPRAALALTQRARLKLSRLQLSPATLKAEIRGQRQRLRDTAVRARPALMRLIDQKKAALTSEGKLLETLSYQATLKRGYVIVRDTGGQLVRNAAQAQTLDTLRVTFADGDITAAPFEGETPPPAPKPKPAPRRKGEQGNLF</sequence>
<dbReference type="GO" id="GO:0008855">
    <property type="term" value="F:exodeoxyribonuclease VII activity"/>
    <property type="evidence" value="ECO:0007669"/>
    <property type="project" value="UniProtKB-UniRule"/>
</dbReference>
<organism evidence="10 11">
    <name type="scientific">Hyphomonas hirschiana VP5</name>
    <dbReference type="NCBI Taxonomy" id="1280951"/>
    <lineage>
        <taxon>Bacteria</taxon>
        <taxon>Pseudomonadati</taxon>
        <taxon>Pseudomonadota</taxon>
        <taxon>Alphaproteobacteria</taxon>
        <taxon>Hyphomonadales</taxon>
        <taxon>Hyphomonadaceae</taxon>
        <taxon>Hyphomonas</taxon>
    </lineage>
</organism>
<keyword evidence="1 5" id="KW-0963">Cytoplasm</keyword>
<keyword evidence="3 5" id="KW-0378">Hydrolase</keyword>
<feature type="domain" description="OB-fold nucleic acid binding" evidence="9">
    <location>
        <begin position="97"/>
        <end position="190"/>
    </location>
</feature>
<comment type="similarity">
    <text evidence="5 6">Belongs to the XseA family.</text>
</comment>
<dbReference type="EC" id="3.1.11.6" evidence="5"/>
<comment type="subcellular location">
    <subcellularLocation>
        <location evidence="5 6">Cytoplasm</location>
    </subcellularLocation>
</comment>
<reference evidence="10 11" key="1">
    <citation type="submission" date="2013-04" db="EMBL/GenBank/DDBJ databases">
        <title>Hyphomonas hirschiana VP5 Genome Sequencing.</title>
        <authorList>
            <person name="Lai Q."/>
            <person name="Shao Z."/>
        </authorList>
    </citation>
    <scope>NUCLEOTIDE SEQUENCE [LARGE SCALE GENOMIC DNA]</scope>
    <source>
        <strain evidence="10 11">VP5</strain>
    </source>
</reference>